<organism evidence="1 2">
    <name type="scientific">Paenibacillus ehimensis</name>
    <dbReference type="NCBI Taxonomy" id="79264"/>
    <lineage>
        <taxon>Bacteria</taxon>
        <taxon>Bacillati</taxon>
        <taxon>Bacillota</taxon>
        <taxon>Bacilli</taxon>
        <taxon>Bacillales</taxon>
        <taxon>Paenibacillaceae</taxon>
        <taxon>Paenibacillus</taxon>
    </lineage>
</organism>
<gene>
    <name evidence="1" type="ORF">Q3C12_02880</name>
</gene>
<evidence type="ECO:0000313" key="1">
    <source>
        <dbReference type="EMBL" id="MDO3675932.1"/>
    </source>
</evidence>
<protein>
    <submittedName>
        <fullName evidence="1">Uncharacterized protein</fullName>
    </submittedName>
</protein>
<sequence>PSIIGCLIQVLHLQKPDFIGFRNSGSNEVKAQIAKELTLAIADKIRPTNNQNSEVINKSYLEELNKAFEMFYKTVDSLTERR</sequence>
<dbReference type="EMBL" id="JAUMKJ010000002">
    <property type="protein sequence ID" value="MDO3675932.1"/>
    <property type="molecule type" value="Genomic_DNA"/>
</dbReference>
<name>A0ABT8V6M5_9BACL</name>
<feature type="non-terminal residue" evidence="1">
    <location>
        <position position="1"/>
    </location>
</feature>
<accession>A0ABT8V6M5</accession>
<reference evidence="1" key="1">
    <citation type="submission" date="2023-07" db="EMBL/GenBank/DDBJ databases">
        <authorList>
            <person name="Aktuganov G."/>
            <person name="Boyko T."/>
            <person name="Delegan Y."/>
            <person name="Galimzianova N."/>
            <person name="Gilvanova E."/>
            <person name="Korobov V."/>
            <person name="Kuzmina L."/>
            <person name="Melentiev A."/>
            <person name="Milman P."/>
            <person name="Ryabova A."/>
            <person name="Stupak E."/>
            <person name="Yasakov T."/>
            <person name="Zharikova N."/>
            <person name="Zhurenko E."/>
        </authorList>
    </citation>
    <scope>NUCLEOTIDE SEQUENCE</scope>
    <source>
        <strain evidence="1">IB-739</strain>
    </source>
</reference>
<proteinExistence type="predicted"/>
<comment type="caution">
    <text evidence="1">The sequence shown here is derived from an EMBL/GenBank/DDBJ whole genome shotgun (WGS) entry which is preliminary data.</text>
</comment>
<evidence type="ECO:0000313" key="2">
    <source>
        <dbReference type="Proteomes" id="UP001168883"/>
    </source>
</evidence>
<dbReference type="Proteomes" id="UP001168883">
    <property type="component" value="Unassembled WGS sequence"/>
</dbReference>
<keyword evidence="2" id="KW-1185">Reference proteome</keyword>